<dbReference type="OrthoDB" id="4327074at2759"/>
<comment type="caution">
    <text evidence="1">The sequence shown here is derived from an EMBL/GenBank/DDBJ whole genome shotgun (WGS) entry which is preliminary data.</text>
</comment>
<evidence type="ECO:0000313" key="1">
    <source>
        <dbReference type="EMBL" id="GBP63914.1"/>
    </source>
</evidence>
<dbReference type="STRING" id="151549.A0A4C1XMZ6"/>
<keyword evidence="2" id="KW-1185">Reference proteome</keyword>
<gene>
    <name evidence="1" type="ORF">EVAR_39577_1</name>
</gene>
<accession>A0A4C1XMZ6</accession>
<name>A0A4C1XMZ6_EUMVA</name>
<protein>
    <recommendedName>
        <fullName evidence="3">HTH psq-type domain-containing protein</fullName>
    </recommendedName>
</protein>
<dbReference type="AlphaFoldDB" id="A0A4C1XMZ6"/>
<organism evidence="1 2">
    <name type="scientific">Eumeta variegata</name>
    <name type="common">Bagworm moth</name>
    <name type="synonym">Eumeta japonica</name>
    <dbReference type="NCBI Taxonomy" id="151549"/>
    <lineage>
        <taxon>Eukaryota</taxon>
        <taxon>Metazoa</taxon>
        <taxon>Ecdysozoa</taxon>
        <taxon>Arthropoda</taxon>
        <taxon>Hexapoda</taxon>
        <taxon>Insecta</taxon>
        <taxon>Pterygota</taxon>
        <taxon>Neoptera</taxon>
        <taxon>Endopterygota</taxon>
        <taxon>Lepidoptera</taxon>
        <taxon>Glossata</taxon>
        <taxon>Ditrysia</taxon>
        <taxon>Tineoidea</taxon>
        <taxon>Psychidae</taxon>
        <taxon>Oiketicinae</taxon>
        <taxon>Eumeta</taxon>
    </lineage>
</organism>
<proteinExistence type="predicted"/>
<sequence length="217" mass="24733">MVKQTTGQLGGSFQSNYDYTFNGLREASPSTTTLAFCLGNLKCKSEQMDIFGRVDKSLSSIAAGRRENDVPFSRRFNMPRVHKRKTNRGLVSDSLMLRAAREVKIYAKSIRSVAKDFGINYRTLTRYCKKFTSEEISNTAISRPSTKIGYQRNRQIFTDEQEEELEKFLLLASSIYFGLSPKEVRKIAFQLAMSNNLIVPKAWKSNKLAGSDWFTSF</sequence>
<reference evidence="1 2" key="1">
    <citation type="journal article" date="2019" name="Commun. Biol.">
        <title>The bagworm genome reveals a unique fibroin gene that provides high tensile strength.</title>
        <authorList>
            <person name="Kono N."/>
            <person name="Nakamura H."/>
            <person name="Ohtoshi R."/>
            <person name="Tomita M."/>
            <person name="Numata K."/>
            <person name="Arakawa K."/>
        </authorList>
    </citation>
    <scope>NUCLEOTIDE SEQUENCE [LARGE SCALE GENOMIC DNA]</scope>
</reference>
<dbReference type="EMBL" id="BGZK01000882">
    <property type="protein sequence ID" value="GBP63914.1"/>
    <property type="molecule type" value="Genomic_DNA"/>
</dbReference>
<evidence type="ECO:0000313" key="2">
    <source>
        <dbReference type="Proteomes" id="UP000299102"/>
    </source>
</evidence>
<dbReference type="Proteomes" id="UP000299102">
    <property type="component" value="Unassembled WGS sequence"/>
</dbReference>
<evidence type="ECO:0008006" key="3">
    <source>
        <dbReference type="Google" id="ProtNLM"/>
    </source>
</evidence>